<name>A0A1H1P5E5_9GAMM</name>
<dbReference type="PROSITE" id="PS00092">
    <property type="entry name" value="N6_MTASE"/>
    <property type="match status" value="1"/>
</dbReference>
<feature type="region of interest" description="Disordered" evidence="5">
    <location>
        <begin position="276"/>
        <end position="295"/>
    </location>
</feature>
<dbReference type="GO" id="GO:0009007">
    <property type="term" value="F:site-specific DNA-methyltransferase (adenine-specific) activity"/>
    <property type="evidence" value="ECO:0007669"/>
    <property type="project" value="TreeGrafter"/>
</dbReference>
<keyword evidence="8" id="KW-1185">Reference proteome</keyword>
<evidence type="ECO:0000313" key="7">
    <source>
        <dbReference type="EMBL" id="SDS06422.1"/>
    </source>
</evidence>
<keyword evidence="2 7" id="KW-0489">Methyltransferase</keyword>
<evidence type="ECO:0000259" key="6">
    <source>
        <dbReference type="Pfam" id="PF01555"/>
    </source>
</evidence>
<keyword evidence="3 7" id="KW-0808">Transferase</keyword>
<dbReference type="Proteomes" id="UP000243207">
    <property type="component" value="Chromosome I"/>
</dbReference>
<evidence type="ECO:0000256" key="3">
    <source>
        <dbReference type="ARBA" id="ARBA00022679"/>
    </source>
</evidence>
<organism evidence="7 8">
    <name type="scientific">Halopseudomonas xinjiangensis</name>
    <dbReference type="NCBI Taxonomy" id="487184"/>
    <lineage>
        <taxon>Bacteria</taxon>
        <taxon>Pseudomonadati</taxon>
        <taxon>Pseudomonadota</taxon>
        <taxon>Gammaproteobacteria</taxon>
        <taxon>Pseudomonadales</taxon>
        <taxon>Pseudomonadaceae</taxon>
        <taxon>Halopseudomonas</taxon>
    </lineage>
</organism>
<dbReference type="EC" id="2.1.1.-" evidence="4"/>
<reference evidence="8" key="1">
    <citation type="submission" date="2016-10" db="EMBL/GenBank/DDBJ databases">
        <authorList>
            <person name="Varghese N."/>
            <person name="Submissions S."/>
        </authorList>
    </citation>
    <scope>NUCLEOTIDE SEQUENCE [LARGE SCALE GENOMIC DNA]</scope>
    <source>
        <strain evidence="8">NRRL B-51270</strain>
    </source>
</reference>
<sequence length="373" mass="40825">MSLAPGVIRDAIIAFLHTLGDDASSKEIAAGISRTLGQVSPSSVRSYLALNTPKIFERTGRGRYRLQGLPLINSSGGGNFTQEKIGQATLYRADCFDWLASQEPCSVHAVVTDPPYGLVEYTAKETTKLRAGKGGVWRIPPSFDGHTRAPLPRFTVLDDRDRQALHAFFTKFALLTARIVVPGANVIIASNPLLSHIVADAMTSGGLELRGYVARQVMTMRGGDRPKNAHEEFEGVSVMPRSQWEPWVVLRRPLEGRVQDNLRKWKTGGFRRPSVDKPFGDVIRSHPTPATEKKIAPHPSLKPQAFMRQLIRGVLPLGEGVVLDPFMGAGSTLAAANAVGYKSIGVELDEDFYQLAKNAVPELSHLRIKSIED</sequence>
<dbReference type="InterPro" id="IPR002052">
    <property type="entry name" value="DNA_methylase_N6_adenine_CS"/>
</dbReference>
<comment type="similarity">
    <text evidence="1 4">Belongs to the N(4)/N(6)-methyltransferase family.</text>
</comment>
<dbReference type="RefSeq" id="WP_093391974.1">
    <property type="nucleotide sequence ID" value="NZ_LT629736.1"/>
</dbReference>
<dbReference type="AlphaFoldDB" id="A0A1H1P5E5"/>
<dbReference type="PANTHER" id="PTHR13370">
    <property type="entry name" value="RNA METHYLASE-RELATED"/>
    <property type="match status" value="1"/>
</dbReference>
<dbReference type="REBASE" id="162894">
    <property type="entry name" value="M.Pxi51270ORF838P"/>
</dbReference>
<protein>
    <recommendedName>
        <fullName evidence="4">Methyltransferase</fullName>
        <ecNumber evidence="4">2.1.1.-</ecNumber>
    </recommendedName>
</protein>
<dbReference type="InterPro" id="IPR002941">
    <property type="entry name" value="DNA_methylase_N4/N6"/>
</dbReference>
<accession>A0A1H1P5E5</accession>
<dbReference type="InterPro" id="IPR029063">
    <property type="entry name" value="SAM-dependent_MTases_sf"/>
</dbReference>
<gene>
    <name evidence="7" type="ORF">SAMN05216421_0838</name>
</gene>
<dbReference type="InterPro" id="IPR001091">
    <property type="entry name" value="RM_Methyltransferase"/>
</dbReference>
<evidence type="ECO:0000256" key="2">
    <source>
        <dbReference type="ARBA" id="ARBA00022603"/>
    </source>
</evidence>
<feature type="domain" description="DNA methylase N-4/N-6" evidence="6">
    <location>
        <begin position="107"/>
        <end position="357"/>
    </location>
</feature>
<dbReference type="GO" id="GO:0005737">
    <property type="term" value="C:cytoplasm"/>
    <property type="evidence" value="ECO:0007669"/>
    <property type="project" value="TreeGrafter"/>
</dbReference>
<evidence type="ECO:0000313" key="8">
    <source>
        <dbReference type="Proteomes" id="UP000243207"/>
    </source>
</evidence>
<proteinExistence type="inferred from homology"/>
<dbReference type="EMBL" id="LT629736">
    <property type="protein sequence ID" value="SDS06422.1"/>
    <property type="molecule type" value="Genomic_DNA"/>
</dbReference>
<dbReference type="GO" id="GO:0032259">
    <property type="term" value="P:methylation"/>
    <property type="evidence" value="ECO:0007669"/>
    <property type="project" value="UniProtKB-KW"/>
</dbReference>
<dbReference type="SUPFAM" id="SSF53335">
    <property type="entry name" value="S-adenosyl-L-methionine-dependent methyltransferases"/>
    <property type="match status" value="1"/>
</dbReference>
<dbReference type="STRING" id="487184.SAMN05216421_0838"/>
<dbReference type="PANTHER" id="PTHR13370:SF3">
    <property type="entry name" value="TRNA (GUANINE(10)-N2)-METHYLTRANSFERASE HOMOLOG"/>
    <property type="match status" value="1"/>
</dbReference>
<evidence type="ECO:0000256" key="4">
    <source>
        <dbReference type="RuleBase" id="RU362026"/>
    </source>
</evidence>
<evidence type="ECO:0000256" key="5">
    <source>
        <dbReference type="SAM" id="MobiDB-lite"/>
    </source>
</evidence>
<dbReference type="GO" id="GO:0008170">
    <property type="term" value="F:N-methyltransferase activity"/>
    <property type="evidence" value="ECO:0007669"/>
    <property type="project" value="InterPro"/>
</dbReference>
<dbReference type="GO" id="GO:0003677">
    <property type="term" value="F:DNA binding"/>
    <property type="evidence" value="ECO:0007669"/>
    <property type="project" value="InterPro"/>
</dbReference>
<dbReference type="OrthoDB" id="9816043at2"/>
<dbReference type="Gene3D" id="3.40.50.150">
    <property type="entry name" value="Vaccinia Virus protein VP39"/>
    <property type="match status" value="1"/>
</dbReference>
<evidence type="ECO:0000256" key="1">
    <source>
        <dbReference type="ARBA" id="ARBA00006594"/>
    </source>
</evidence>
<dbReference type="PRINTS" id="PR00508">
    <property type="entry name" value="S21N4MTFRASE"/>
</dbReference>
<dbReference type="Pfam" id="PF01555">
    <property type="entry name" value="N6_N4_Mtase"/>
    <property type="match status" value="1"/>
</dbReference>